<organism evidence="1 2">
    <name type="scientific">Spirosoma aureum</name>
    <dbReference type="NCBI Taxonomy" id="2692134"/>
    <lineage>
        <taxon>Bacteria</taxon>
        <taxon>Pseudomonadati</taxon>
        <taxon>Bacteroidota</taxon>
        <taxon>Cytophagia</taxon>
        <taxon>Cytophagales</taxon>
        <taxon>Cytophagaceae</taxon>
        <taxon>Spirosoma</taxon>
    </lineage>
</organism>
<accession>A0A6G9ARA1</accession>
<evidence type="ECO:0000313" key="1">
    <source>
        <dbReference type="EMBL" id="QIP14743.1"/>
    </source>
</evidence>
<dbReference type="Pfam" id="PF20459">
    <property type="entry name" value="DUF6712"/>
    <property type="match status" value="2"/>
</dbReference>
<reference evidence="1 2" key="1">
    <citation type="submission" date="2020-03" db="EMBL/GenBank/DDBJ databases">
        <authorList>
            <person name="Kim M.K."/>
        </authorList>
    </citation>
    <scope>NUCLEOTIDE SEQUENCE [LARGE SCALE GENOMIC DNA]</scope>
    <source>
        <strain evidence="1 2">BT328</strain>
    </source>
</reference>
<sequence length="313" mass="34694">MALFTGEIKQFRAYVPGITINFSVPDVLPELGQTQQRILPTFFGETLASQLVALADEQDLTDPYKKQALHLARTAVARIGFAAYLPFCEVQIGDDGITITAVEGRKAAFEYQTNKLTSSLLEVGWRAVDELIRLVDSKPDLFPGWPDSPYYDEHQQALFKSPAEFSKYYPIQERWLTFWALRPFIRAVEENQGEAGKARIDALTDLQAATRTSLEKKLLRALAYQSVLEGLPFLSVELKGVNVQVNYASQFGNATYFEPPSKDQLAFVTSNLERMADLAWSAFDTAVIAASPAPIQEETMGQGILGGGPVTML</sequence>
<evidence type="ECO:0000313" key="2">
    <source>
        <dbReference type="Proteomes" id="UP000501802"/>
    </source>
</evidence>
<proteinExistence type="predicted"/>
<dbReference type="KEGG" id="spib:G8759_20040"/>
<gene>
    <name evidence="1" type="ORF">G8759_20040</name>
</gene>
<dbReference type="Proteomes" id="UP000501802">
    <property type="component" value="Chromosome"/>
</dbReference>
<dbReference type="InterPro" id="IPR046558">
    <property type="entry name" value="DUF6712"/>
</dbReference>
<protein>
    <submittedName>
        <fullName evidence="1">Uncharacterized protein</fullName>
    </submittedName>
</protein>
<dbReference type="AlphaFoldDB" id="A0A6G9ARA1"/>
<dbReference type="EMBL" id="CP050063">
    <property type="protein sequence ID" value="QIP14743.1"/>
    <property type="molecule type" value="Genomic_DNA"/>
</dbReference>
<name>A0A6G9ARA1_9BACT</name>
<keyword evidence="2" id="KW-1185">Reference proteome</keyword>
<dbReference type="RefSeq" id="WP_167211413.1">
    <property type="nucleotide sequence ID" value="NZ_CP050063.1"/>
</dbReference>